<name>F1D1F5_9CAUD</name>
<dbReference type="RefSeq" id="YP_004251074.1">
    <property type="nucleotide sequence ID" value="NC_015157.1"/>
</dbReference>
<evidence type="ECO:0000313" key="2">
    <source>
        <dbReference type="Proteomes" id="UP000007502"/>
    </source>
</evidence>
<proteinExistence type="predicted"/>
<reference evidence="1 2" key="1">
    <citation type="journal article" date="2011" name="MBio">
        <title>Evidence of a dominant lineage of Vibrio cholerae-specific lytic bacteriophages shed by cholera patients over a 10-year period in Dhaka, Bangladesh.</title>
        <authorList>
            <person name="Seed K.D."/>
            <person name="Bodi K.L."/>
            <person name="Kropinski A.M."/>
            <person name="Ackermann H.W."/>
            <person name="Calderwood S.B."/>
            <person name="Qadri F."/>
            <person name="Camilli A."/>
        </authorList>
    </citation>
    <scope>NUCLEOTIDE SEQUENCE [LARGE SCALE GENOMIC DNA]</scope>
</reference>
<dbReference type="KEGG" id="vg:10228612"/>
<keyword evidence="2" id="KW-1185">Reference proteome</keyword>
<organism evidence="1 2">
    <name type="scientific">Vibrio phage ICP1</name>
    <dbReference type="NCBI Taxonomy" id="979525"/>
    <lineage>
        <taxon>Viruses</taxon>
        <taxon>Duplodnaviria</taxon>
        <taxon>Heunggongvirae</taxon>
        <taxon>Uroviricota</taxon>
        <taxon>Caudoviricetes</taxon>
        <taxon>Mohonavirus</taxon>
        <taxon>Mohonavirus ICP1</taxon>
    </lineage>
</organism>
<gene>
    <name evidence="1" type="primary">ORF132</name>
</gene>
<sequence>MKCETTLVIVLSLTAMTTLGFYGINLHHERETLIARENLKLEEYRLVTERKRVVNEGNYFRALELKCTEEFVTRDGEHYRRQWGSGARKGR</sequence>
<dbReference type="GeneID" id="10228612"/>
<dbReference type="EMBL" id="HQ641347">
    <property type="protein sequence ID" value="ADX87949.1"/>
    <property type="molecule type" value="Genomic_DNA"/>
</dbReference>
<evidence type="ECO:0000313" key="1">
    <source>
        <dbReference type="EMBL" id="ADX87949.1"/>
    </source>
</evidence>
<accession>F1D1F5</accession>
<dbReference type="Proteomes" id="UP000007502">
    <property type="component" value="Segment"/>
</dbReference>
<protein>
    <submittedName>
        <fullName evidence="1">Uncharacterized protein ORF132</fullName>
    </submittedName>
</protein>